<evidence type="ECO:0000256" key="1">
    <source>
        <dbReference type="SAM" id="Phobius"/>
    </source>
</evidence>
<name>A0ABV9NP98_9BACI</name>
<keyword evidence="3" id="KW-1185">Reference proteome</keyword>
<keyword evidence="1" id="KW-1133">Transmembrane helix</keyword>
<dbReference type="EMBL" id="JBHSGK010000003">
    <property type="protein sequence ID" value="MFC4735188.1"/>
    <property type="molecule type" value="Genomic_DNA"/>
</dbReference>
<dbReference type="RefSeq" id="WP_377907814.1">
    <property type="nucleotide sequence ID" value="NZ_JBHSGK010000003.1"/>
</dbReference>
<evidence type="ECO:0000313" key="2">
    <source>
        <dbReference type="EMBL" id="MFC4735188.1"/>
    </source>
</evidence>
<keyword evidence="1" id="KW-0472">Membrane</keyword>
<gene>
    <name evidence="2" type="ORF">ACFO4L_01205</name>
</gene>
<sequence>MSKNRALALGLMALSGPILLAGGLQNQLLPYLYPLGALLFCAGGSWLFLQEWRKET</sequence>
<organism evidence="2 3">
    <name type="scientific">Bacillus daqingensis</name>
    <dbReference type="NCBI Taxonomy" id="872396"/>
    <lineage>
        <taxon>Bacteria</taxon>
        <taxon>Bacillati</taxon>
        <taxon>Bacillota</taxon>
        <taxon>Bacilli</taxon>
        <taxon>Bacillales</taxon>
        <taxon>Bacillaceae</taxon>
        <taxon>Bacillus</taxon>
    </lineage>
</organism>
<proteinExistence type="predicted"/>
<evidence type="ECO:0000313" key="3">
    <source>
        <dbReference type="Proteomes" id="UP001595896"/>
    </source>
</evidence>
<dbReference type="Proteomes" id="UP001595896">
    <property type="component" value="Unassembled WGS sequence"/>
</dbReference>
<accession>A0ABV9NP98</accession>
<feature type="transmembrane region" description="Helical" evidence="1">
    <location>
        <begin position="31"/>
        <end position="49"/>
    </location>
</feature>
<comment type="caution">
    <text evidence="2">The sequence shown here is derived from an EMBL/GenBank/DDBJ whole genome shotgun (WGS) entry which is preliminary data.</text>
</comment>
<reference evidence="3" key="1">
    <citation type="journal article" date="2019" name="Int. J. Syst. Evol. Microbiol.">
        <title>The Global Catalogue of Microorganisms (GCM) 10K type strain sequencing project: providing services to taxonomists for standard genome sequencing and annotation.</title>
        <authorList>
            <consortium name="The Broad Institute Genomics Platform"/>
            <consortium name="The Broad Institute Genome Sequencing Center for Infectious Disease"/>
            <person name="Wu L."/>
            <person name="Ma J."/>
        </authorList>
    </citation>
    <scope>NUCLEOTIDE SEQUENCE [LARGE SCALE GENOMIC DNA]</scope>
    <source>
        <strain evidence="3">JCM 12165</strain>
    </source>
</reference>
<protein>
    <submittedName>
        <fullName evidence="2">Uncharacterized protein</fullName>
    </submittedName>
</protein>
<keyword evidence="1" id="KW-0812">Transmembrane</keyword>